<dbReference type="OrthoDB" id="2430277at2759"/>
<gene>
    <name evidence="1" type="primary">SKDI12G3660</name>
    <name evidence="1" type="ORF">SKDI_12G3660</name>
</gene>
<dbReference type="EMBL" id="OX365907">
    <property type="protein sequence ID" value="CAI4046857.1"/>
    <property type="molecule type" value="Genomic_DNA"/>
</dbReference>
<name>A0AA35J4L2_SACK1</name>
<dbReference type="Proteomes" id="UP001162087">
    <property type="component" value="Chromosome 12"/>
</dbReference>
<dbReference type="InterPro" id="IPR003124">
    <property type="entry name" value="WH2_dom"/>
</dbReference>
<sequence>MAGASAPPPPPPPPPALNGGTAPKPASSVMQGRDALLGDIRKGMKLKKAETNDRSAPTVGGEIVSSTPGSSSAASTKGPSMSAPPIPGMGAPQLGDILAGGIPKLKHVNNNANVNSAPSLNLPFLPGATPSATAPPIPSAPPSAAPPIPGIPFSAAPPVPDTPPSVPPPLPSSSSSNPKMPQNRPHMPTVRPANRSHQRKSSNFSPPIEVAPPLPSGVLPLSAINPSQAPQAPPPPPVPAFSSDSKNFKPTVSTPARSSSEVPPGGLPFLAEINARRSMRGIIDNTSSTESRFENESSTSRPSIPSTAPPIPTSHAPPLPPIAPPPPLLSNVASASSKKAASAPAPPPPPPPLPDMTSASSHSVASAPAPPASSTSLSNLTFGTFNKAASSPAPPPPAPPPTFSSSSGLPASSVPSPPPPPPPPPPNLLASRPSKSSKHSKKPVHSSSSTITPGGPLPFLAEIQNKRDDRFVVGVNSGYTTKDKQEDVIGSSINKNDVNLAAAASPDQGAQKGMSFLDEIESKLHKQNVYNASDPPSAPPLPSGAPPPPTMLLSAATASTDDIGRDEEKSTTRTETTKAPALPGHAPFPRAPPILLDSGKSSVPAAPLLHDVFPSQDAGKPAPPIATAPPLPALNAPSLPQQAVPPAISSAPPVSSTLPARTGTGPNSDYSSKSPPPPPTLQASTSAKDSGPLNSSSKNLKQRLFSKGESTLQHKHNTHTNQPDVDVGQYTINGSSFTHGAKPGNEKIVIDDSRFKWTNVTQMPKPRPFQNKTKLYPSGKGSSVPLDLTLFI</sequence>
<proteinExistence type="predicted"/>
<evidence type="ECO:0000313" key="2">
    <source>
        <dbReference type="Proteomes" id="UP001162087"/>
    </source>
</evidence>
<accession>A0AA35J4L2</accession>
<dbReference type="GO" id="GO:0003779">
    <property type="term" value="F:actin binding"/>
    <property type="evidence" value="ECO:0007669"/>
    <property type="project" value="InterPro"/>
</dbReference>
<dbReference type="PROSITE" id="PS51082">
    <property type="entry name" value="WH2"/>
    <property type="match status" value="2"/>
</dbReference>
<protein>
    <submittedName>
        <fullName evidence="1">Uncharacterized protein</fullName>
    </submittedName>
</protein>
<dbReference type="SMART" id="SM00246">
    <property type="entry name" value="WH2"/>
    <property type="match status" value="2"/>
</dbReference>
<keyword evidence="2" id="KW-1185">Reference proteome</keyword>
<organism evidence="1 2">
    <name type="scientific">Saccharomyces kudriavzevii (strain ATCC MYA-4449 / AS 2.2408 / CBS 8840 / NBRC 1802 / NCYC 2889)</name>
    <name type="common">Yeast</name>
    <dbReference type="NCBI Taxonomy" id="226230"/>
    <lineage>
        <taxon>Eukaryota</taxon>
        <taxon>Fungi</taxon>
        <taxon>Dikarya</taxon>
        <taxon>Ascomycota</taxon>
        <taxon>Saccharomycotina</taxon>
        <taxon>Saccharomycetes</taxon>
        <taxon>Saccharomycetales</taxon>
        <taxon>Saccharomycetaceae</taxon>
        <taxon>Saccharomyces</taxon>
    </lineage>
</organism>
<dbReference type="Pfam" id="PF02205">
    <property type="entry name" value="WH2"/>
    <property type="match status" value="2"/>
</dbReference>
<evidence type="ECO:0000313" key="1">
    <source>
        <dbReference type="EMBL" id="CAI4046857.1"/>
    </source>
</evidence>
<dbReference type="CDD" id="cd22064">
    <property type="entry name" value="WH2_WAS_WASL"/>
    <property type="match status" value="1"/>
</dbReference>
<reference evidence="1" key="1">
    <citation type="submission" date="2022-10" db="EMBL/GenBank/DDBJ databases">
        <authorList>
            <person name="Byrne P K."/>
        </authorList>
    </citation>
    <scope>NUCLEOTIDE SEQUENCE</scope>
    <source>
        <strain evidence="1">IFO1802</strain>
    </source>
</reference>